<comment type="caution">
    <text evidence="1">The sequence shown here is derived from an EMBL/GenBank/DDBJ whole genome shotgun (WGS) entry which is preliminary data.</text>
</comment>
<accession>A0A4Q7N6U0</accession>
<dbReference type="InterPro" id="IPR035959">
    <property type="entry name" value="RutC-like_sf"/>
</dbReference>
<dbReference type="RefSeq" id="WP_130362149.1">
    <property type="nucleotide sequence ID" value="NZ_SGXC01000004.1"/>
</dbReference>
<keyword evidence="2" id="KW-1185">Reference proteome</keyword>
<sequence length="116" mass="12832">MSEMIRIDQSARRSRALVHNGIAYLSGQVPDDRTQDVAGQTRQVLAKVDELLAQAGTDKSRVLSAQIWLKTMDDFAAMNEVWDAWVEPGRTPTRCCGKVELNDPACRVEVTMVAAV</sequence>
<gene>
    <name evidence="1" type="ORF">EV675_5826</name>
</gene>
<reference evidence="1 2" key="1">
    <citation type="submission" date="2019-02" db="EMBL/GenBank/DDBJ databases">
        <title>Genomic Encyclopedia of Type Strains, Phase IV (KMG-IV): sequencing the most valuable type-strain genomes for metagenomic binning, comparative biology and taxonomic classification.</title>
        <authorList>
            <person name="Goeker M."/>
        </authorList>
    </citation>
    <scope>NUCLEOTIDE SEQUENCE [LARGE SCALE GENOMIC DNA]</scope>
    <source>
        <strain evidence="1 2">K24</strain>
    </source>
</reference>
<dbReference type="OrthoDB" id="6899345at2"/>
<protein>
    <submittedName>
        <fullName evidence="1">Enamine deaminase RidA (YjgF/YER057c/UK114 family)</fullName>
    </submittedName>
</protein>
<dbReference type="InterPro" id="IPR035709">
    <property type="entry name" value="YoaB-like"/>
</dbReference>
<evidence type="ECO:0000313" key="1">
    <source>
        <dbReference type="EMBL" id="RZS77100.1"/>
    </source>
</evidence>
<dbReference type="Pfam" id="PF01042">
    <property type="entry name" value="Ribonuc_L-PSP"/>
    <property type="match status" value="1"/>
</dbReference>
<dbReference type="PANTHER" id="PTHR47328">
    <property type="match status" value="1"/>
</dbReference>
<dbReference type="Gene3D" id="3.30.1330.40">
    <property type="entry name" value="RutC-like"/>
    <property type="match status" value="1"/>
</dbReference>
<dbReference type="PANTHER" id="PTHR47328:SF1">
    <property type="entry name" value="RUTC FAMILY PROTEIN YOAB"/>
    <property type="match status" value="1"/>
</dbReference>
<dbReference type="SUPFAM" id="SSF55298">
    <property type="entry name" value="YjgF-like"/>
    <property type="match status" value="1"/>
</dbReference>
<dbReference type="EMBL" id="SGXC01000004">
    <property type="protein sequence ID" value="RZS77100.1"/>
    <property type="molecule type" value="Genomic_DNA"/>
</dbReference>
<proteinExistence type="predicted"/>
<evidence type="ECO:0000313" key="2">
    <source>
        <dbReference type="Proteomes" id="UP000292445"/>
    </source>
</evidence>
<dbReference type="InterPro" id="IPR006175">
    <property type="entry name" value="YjgF/YER057c/UK114"/>
</dbReference>
<dbReference type="AlphaFoldDB" id="A0A4Q7N6U0"/>
<name>A0A4Q7N6U0_9BURK</name>
<dbReference type="CDD" id="cd06150">
    <property type="entry name" value="YjgF_YER057c_UK114_like_2"/>
    <property type="match status" value="1"/>
</dbReference>
<organism evidence="1 2">
    <name type="scientific">Pigmentiphaga kullae</name>
    <dbReference type="NCBI Taxonomy" id="151784"/>
    <lineage>
        <taxon>Bacteria</taxon>
        <taxon>Pseudomonadati</taxon>
        <taxon>Pseudomonadota</taxon>
        <taxon>Betaproteobacteria</taxon>
        <taxon>Burkholderiales</taxon>
        <taxon>Alcaligenaceae</taxon>
        <taxon>Pigmentiphaga</taxon>
    </lineage>
</organism>
<dbReference type="Proteomes" id="UP000292445">
    <property type="component" value="Unassembled WGS sequence"/>
</dbReference>